<dbReference type="KEGG" id="xbo:XBJ1_0655"/>
<evidence type="ECO:0000313" key="2">
    <source>
        <dbReference type="Proteomes" id="UP000002045"/>
    </source>
</evidence>
<organism evidence="1 2">
    <name type="scientific">Xenorhabdus bovienii (strain SS-2004)</name>
    <name type="common">Xenorhabdus nematophila subsp. bovienii</name>
    <dbReference type="NCBI Taxonomy" id="406818"/>
    <lineage>
        <taxon>Bacteria</taxon>
        <taxon>Pseudomonadati</taxon>
        <taxon>Pseudomonadota</taxon>
        <taxon>Gammaproteobacteria</taxon>
        <taxon>Enterobacterales</taxon>
        <taxon>Morganellaceae</taxon>
        <taxon>Xenorhabdus</taxon>
    </lineage>
</organism>
<reference evidence="1" key="1">
    <citation type="journal article" date="2011" name="PLoS ONE">
        <title>The entomopathogenic bacterial endosymbionts xenorhabdus and photorhabdus: convergent lifestyles from divergent genomes.</title>
        <authorList>
            <person name="Chaston J.M."/>
            <person name="Suen G."/>
            <person name="Tucker S.L."/>
            <person name="Andersen A.W."/>
            <person name="Bhasin A."/>
            <person name="Bode E."/>
            <person name="Bode H.B."/>
            <person name="Brachmann A.O."/>
            <person name="Cowles C.E."/>
            <person name="Cowles K.N."/>
            <person name="Darby C."/>
            <person name="de Leon L."/>
            <person name="Drace K."/>
            <person name="Du Z."/>
            <person name="Givaudan A."/>
            <person name="Herbert Tran E.E."/>
            <person name="Jewell K.A."/>
            <person name="Knack J.J."/>
            <person name="Krasomil-Osterfeld K.C."/>
            <person name="Kukor R."/>
            <person name="Lanois A."/>
            <person name="Latreille P."/>
            <person name="Leimgruber N.K."/>
            <person name="Lipke C.M."/>
            <person name="Liu R."/>
            <person name="Lu X."/>
            <person name="Martens E.C."/>
            <person name="Marri P.R."/>
            <person name="Medigue C."/>
            <person name="Menard M.L."/>
            <person name="Miller N.M."/>
            <person name="Morales-Soto N."/>
            <person name="Norton S."/>
            <person name="Ogier J.C."/>
            <person name="Orchard S.S."/>
            <person name="Park D."/>
            <person name="Park Y."/>
            <person name="Qurollo B.A."/>
            <person name="Sugar D.R."/>
            <person name="Richards G.R."/>
            <person name="Rouy Z."/>
            <person name="Slominski B."/>
            <person name="Slominski K."/>
            <person name="Snyder H."/>
            <person name="Tjaden B.C."/>
            <person name="van der Hoeven R."/>
            <person name="Welch R.D."/>
            <person name="Wheeler C."/>
            <person name="Xiang B."/>
            <person name="Barbazuk B."/>
            <person name="Gaudriault S."/>
            <person name="Goodner B."/>
            <person name="Slater S.C."/>
            <person name="Forst S."/>
            <person name="Goldman B.S."/>
            <person name="Goodrich-Blair H."/>
        </authorList>
    </citation>
    <scope>NUCLEOTIDE SEQUENCE [LARGE SCALE GENOMIC DNA]</scope>
    <source>
        <strain evidence="1">SS-2004</strain>
    </source>
</reference>
<name>D3UZF3_XENBS</name>
<dbReference type="AlphaFoldDB" id="D3UZF3"/>
<evidence type="ECO:0000313" key="1">
    <source>
        <dbReference type="EMBL" id="CBJ79796.1"/>
    </source>
</evidence>
<protein>
    <recommendedName>
        <fullName evidence="3">Transposase</fullName>
    </recommendedName>
</protein>
<gene>
    <name evidence="1" type="ordered locus">XBJ1_0655</name>
</gene>
<dbReference type="Proteomes" id="UP000002045">
    <property type="component" value="Chromosome"/>
</dbReference>
<sequence>MISHDSNLSHLCHLKMVGISTIIKISMLKLKMLFRSYRFTSDEIRRQSLISLSN</sequence>
<evidence type="ECO:0008006" key="3">
    <source>
        <dbReference type="Google" id="ProtNLM"/>
    </source>
</evidence>
<dbReference type="EMBL" id="FN667741">
    <property type="protein sequence ID" value="CBJ79796.1"/>
    <property type="molecule type" value="Genomic_DNA"/>
</dbReference>
<dbReference type="HOGENOM" id="CLU_3049402_0_0_6"/>
<proteinExistence type="predicted"/>
<accession>D3UZF3</accession>